<dbReference type="GO" id="GO:0044550">
    <property type="term" value="P:secondary metabolite biosynthetic process"/>
    <property type="evidence" value="ECO:0007669"/>
    <property type="project" value="TreeGrafter"/>
</dbReference>
<feature type="region of interest" description="Disordered" evidence="1">
    <location>
        <begin position="158"/>
        <end position="184"/>
    </location>
</feature>
<dbReference type="GO" id="GO:0008610">
    <property type="term" value="P:lipid biosynthetic process"/>
    <property type="evidence" value="ECO:0007669"/>
    <property type="project" value="UniProtKB-ARBA"/>
</dbReference>
<dbReference type="SUPFAM" id="SSF52777">
    <property type="entry name" value="CoA-dependent acyltransferases"/>
    <property type="match status" value="2"/>
</dbReference>
<protein>
    <recommendedName>
        <fullName evidence="2">Condensation domain-containing protein</fullName>
    </recommendedName>
</protein>
<evidence type="ECO:0000259" key="2">
    <source>
        <dbReference type="Pfam" id="PF00668"/>
    </source>
</evidence>
<dbReference type="GO" id="GO:0043041">
    <property type="term" value="P:amino acid activation for nonribosomal peptide biosynthetic process"/>
    <property type="evidence" value="ECO:0007669"/>
    <property type="project" value="TreeGrafter"/>
</dbReference>
<feature type="domain" description="Condensation" evidence="2">
    <location>
        <begin position="4"/>
        <end position="326"/>
    </location>
</feature>
<proteinExistence type="predicted"/>
<dbReference type="Gene3D" id="3.30.559.10">
    <property type="entry name" value="Chloramphenicol acetyltransferase-like domain"/>
    <property type="match status" value="1"/>
</dbReference>
<accession>A0A841BWI8</accession>
<name>A0A841BWI8_9ACTN</name>
<dbReference type="AlphaFoldDB" id="A0A841BWI8"/>
<dbReference type="GO" id="GO:0005737">
    <property type="term" value="C:cytoplasm"/>
    <property type="evidence" value="ECO:0007669"/>
    <property type="project" value="TreeGrafter"/>
</dbReference>
<dbReference type="EMBL" id="JACHMN010000003">
    <property type="protein sequence ID" value="MBB5873477.1"/>
    <property type="molecule type" value="Genomic_DNA"/>
</dbReference>
<gene>
    <name evidence="3" type="ORF">F4553_006911</name>
</gene>
<keyword evidence="4" id="KW-1185">Reference proteome</keyword>
<dbReference type="Pfam" id="PF00668">
    <property type="entry name" value="Condensation"/>
    <property type="match status" value="1"/>
</dbReference>
<feature type="compositionally biased region" description="Basic and acidic residues" evidence="1">
    <location>
        <begin position="170"/>
        <end position="184"/>
    </location>
</feature>
<dbReference type="GO" id="GO:0031177">
    <property type="term" value="F:phosphopantetheine binding"/>
    <property type="evidence" value="ECO:0007669"/>
    <property type="project" value="TreeGrafter"/>
</dbReference>
<sequence length="453" mass="49871">MSIEAPLSFGQLYSWREIDSYPQDWKQEANLPATWDLRGLTLGQVNAALRVLFLRHEPLRTTYHLRDGEPVHRVHPGVGSPIVHVDRVITDFGDPDRTTVELLSRPFAMTDELCWRGVLVTTDGAPMFLSMSFSHLILDVWSIHRLEAEFRAVIADPRAEEPAAPSPRQLAERQRDESARGRQESADRYWRRILTDELIPALPTLPAGVTRDRIQATLHSHRLSFLTAQAAKLHGVTPPAVLVALVAAGLARYTDSTRVAIGVMSSNRFTPESAKIVGTMNQLIPVVADVDPDVSLAAFVTQLHWAAAKAYRASCYDIDRIAALAAEIGPPAAHDGWFNRLFPCWFNYLQLDGEAPQPRAAAPAEFAWTPVARQFGQPFDVRVTVRGGRTSVALRVDPDLISADGVTSILRMVALGAERAVSSPHATVATVWRADETDLAPSLFPTSLQLAPA</sequence>
<dbReference type="PANTHER" id="PTHR45527:SF1">
    <property type="entry name" value="FATTY ACID SYNTHASE"/>
    <property type="match status" value="1"/>
</dbReference>
<evidence type="ECO:0000256" key="1">
    <source>
        <dbReference type="SAM" id="MobiDB-lite"/>
    </source>
</evidence>
<dbReference type="InterPro" id="IPR023213">
    <property type="entry name" value="CAT-like_dom_sf"/>
</dbReference>
<reference evidence="3 4" key="1">
    <citation type="submission" date="2020-08" db="EMBL/GenBank/DDBJ databases">
        <title>Sequencing the genomes of 1000 actinobacteria strains.</title>
        <authorList>
            <person name="Klenk H.-P."/>
        </authorList>
    </citation>
    <scope>NUCLEOTIDE SEQUENCE [LARGE SCALE GENOMIC DNA]</scope>
    <source>
        <strain evidence="3 4">DSM 45362</strain>
    </source>
</reference>
<evidence type="ECO:0000313" key="4">
    <source>
        <dbReference type="Proteomes" id="UP000587527"/>
    </source>
</evidence>
<dbReference type="Proteomes" id="UP000587527">
    <property type="component" value="Unassembled WGS sequence"/>
</dbReference>
<dbReference type="RefSeq" id="WP_184844752.1">
    <property type="nucleotide sequence ID" value="NZ_JACHMN010000003.1"/>
</dbReference>
<evidence type="ECO:0000313" key="3">
    <source>
        <dbReference type="EMBL" id="MBB5873477.1"/>
    </source>
</evidence>
<comment type="caution">
    <text evidence="3">The sequence shown here is derived from an EMBL/GenBank/DDBJ whole genome shotgun (WGS) entry which is preliminary data.</text>
</comment>
<dbReference type="InterPro" id="IPR001242">
    <property type="entry name" value="Condensation_dom"/>
</dbReference>
<dbReference type="Gene3D" id="3.30.559.30">
    <property type="entry name" value="Nonribosomal peptide synthetase, condensation domain"/>
    <property type="match status" value="1"/>
</dbReference>
<organism evidence="3 4">
    <name type="scientific">Allocatelliglobosispora scoriae</name>
    <dbReference type="NCBI Taxonomy" id="643052"/>
    <lineage>
        <taxon>Bacteria</taxon>
        <taxon>Bacillati</taxon>
        <taxon>Actinomycetota</taxon>
        <taxon>Actinomycetes</taxon>
        <taxon>Micromonosporales</taxon>
        <taxon>Micromonosporaceae</taxon>
        <taxon>Allocatelliglobosispora</taxon>
    </lineage>
</organism>
<dbReference type="PANTHER" id="PTHR45527">
    <property type="entry name" value="NONRIBOSOMAL PEPTIDE SYNTHETASE"/>
    <property type="match status" value="1"/>
</dbReference>
<dbReference type="GO" id="GO:0003824">
    <property type="term" value="F:catalytic activity"/>
    <property type="evidence" value="ECO:0007669"/>
    <property type="project" value="InterPro"/>
</dbReference>